<name>A0A087BPZ8_9BIFI</name>
<gene>
    <name evidence="2" type="ORF">BMIN_0822</name>
</gene>
<feature type="region of interest" description="Disordered" evidence="1">
    <location>
        <begin position="32"/>
        <end position="62"/>
    </location>
</feature>
<dbReference type="EMBL" id="JGZD01000008">
    <property type="protein sequence ID" value="KFI73098.1"/>
    <property type="molecule type" value="Genomic_DNA"/>
</dbReference>
<comment type="caution">
    <text evidence="2">The sequence shown here is derived from an EMBL/GenBank/DDBJ whole genome shotgun (WGS) entry which is preliminary data.</text>
</comment>
<evidence type="ECO:0000256" key="1">
    <source>
        <dbReference type="SAM" id="MobiDB-lite"/>
    </source>
</evidence>
<protein>
    <submittedName>
        <fullName evidence="2">Uncharacterized protein</fullName>
    </submittedName>
</protein>
<feature type="compositionally biased region" description="Basic and acidic residues" evidence="1">
    <location>
        <begin position="53"/>
        <end position="62"/>
    </location>
</feature>
<proteinExistence type="predicted"/>
<accession>A0A087BPZ8</accession>
<evidence type="ECO:0000313" key="2">
    <source>
        <dbReference type="EMBL" id="KFI73098.1"/>
    </source>
</evidence>
<organism evidence="2 3">
    <name type="scientific">Bifidobacterium minimum</name>
    <dbReference type="NCBI Taxonomy" id="1693"/>
    <lineage>
        <taxon>Bacteria</taxon>
        <taxon>Bacillati</taxon>
        <taxon>Actinomycetota</taxon>
        <taxon>Actinomycetes</taxon>
        <taxon>Bifidobacteriales</taxon>
        <taxon>Bifidobacteriaceae</taxon>
        <taxon>Bifidobacterium</taxon>
    </lineage>
</organism>
<dbReference type="RefSeq" id="WP_022861077.1">
    <property type="nucleotide sequence ID" value="NZ_JGZD01000008.1"/>
</dbReference>
<dbReference type="STRING" id="1693.BMIN_0822"/>
<keyword evidence="3" id="KW-1185">Reference proteome</keyword>
<sequence>MSGVLSQNPSSRIRTPTATAWAAIAKTMSAGIDTAESHPAMPSKRARHQGSLMRDERNDHRI</sequence>
<evidence type="ECO:0000313" key="3">
    <source>
        <dbReference type="Proteomes" id="UP000029014"/>
    </source>
</evidence>
<dbReference type="AlphaFoldDB" id="A0A087BPZ8"/>
<dbReference type="Proteomes" id="UP000029014">
    <property type="component" value="Unassembled WGS sequence"/>
</dbReference>
<reference evidence="2 3" key="1">
    <citation type="submission" date="2014-03" db="EMBL/GenBank/DDBJ databases">
        <title>Genomics of Bifidobacteria.</title>
        <authorList>
            <person name="Ventura M."/>
            <person name="Milani C."/>
            <person name="Lugli G.A."/>
        </authorList>
    </citation>
    <scope>NUCLEOTIDE SEQUENCE [LARGE SCALE GENOMIC DNA]</scope>
    <source>
        <strain evidence="2 3">LMG 11592</strain>
    </source>
</reference>